<dbReference type="EMBL" id="JAFMNU010000009">
    <property type="protein sequence ID" value="MBO0623731.1"/>
    <property type="molecule type" value="Genomic_DNA"/>
</dbReference>
<protein>
    <recommendedName>
        <fullName evidence="3">Transposase</fullName>
    </recommendedName>
</protein>
<keyword evidence="2" id="KW-1185">Reference proteome</keyword>
<reference evidence="1" key="1">
    <citation type="submission" date="2021-03" db="EMBL/GenBank/DDBJ databases">
        <title>Genome sequence of Bifidobacterium asteroides strain wkB204 isolated from a honey bee gut.</title>
        <authorList>
            <person name="Motta E.V.S."/>
            <person name="Kwong W.K."/>
            <person name="Moran N.A."/>
        </authorList>
    </citation>
    <scope>NUCLEOTIDE SEQUENCE</scope>
    <source>
        <strain evidence="1">WkB204</strain>
    </source>
</reference>
<comment type="caution">
    <text evidence="1">The sequence shown here is derived from an EMBL/GenBank/DDBJ whole genome shotgun (WGS) entry which is preliminary data.</text>
</comment>
<dbReference type="RefSeq" id="WP_110417353.1">
    <property type="nucleotide sequence ID" value="NZ_JACFPC010000001.1"/>
</dbReference>
<name>A0ABS3ITN1_9BIFI</name>
<evidence type="ECO:0000313" key="2">
    <source>
        <dbReference type="Proteomes" id="UP000664299"/>
    </source>
</evidence>
<evidence type="ECO:0000313" key="1">
    <source>
        <dbReference type="EMBL" id="MBO0623731.1"/>
    </source>
</evidence>
<proteinExistence type="predicted"/>
<dbReference type="Proteomes" id="UP000664299">
    <property type="component" value="Unassembled WGS sequence"/>
</dbReference>
<organism evidence="1 2">
    <name type="scientific">Bifidobacterium asteroides</name>
    <dbReference type="NCBI Taxonomy" id="1684"/>
    <lineage>
        <taxon>Bacteria</taxon>
        <taxon>Bacillati</taxon>
        <taxon>Actinomycetota</taxon>
        <taxon>Actinomycetes</taxon>
        <taxon>Bifidobacteriales</taxon>
        <taxon>Bifidobacteriaceae</taxon>
        <taxon>Bifidobacterium</taxon>
    </lineage>
</organism>
<gene>
    <name evidence="1" type="ORF">J1F30_05035</name>
</gene>
<accession>A0ABS3ITN1</accession>
<evidence type="ECO:0008006" key="3">
    <source>
        <dbReference type="Google" id="ProtNLM"/>
    </source>
</evidence>
<sequence length="67" mass="7514">MEDTLQGASSDIGLWGRRAPHLLAKLTVRVGRLADAPNGGRDYRHLTNALHWVRMRTTPSQDRIIHG</sequence>